<evidence type="ECO:0000313" key="6">
    <source>
        <dbReference type="Proteomes" id="UP000183868"/>
    </source>
</evidence>
<feature type="domain" description="Ubiquitin Mut7-C" evidence="2">
    <location>
        <begin position="6"/>
        <end position="83"/>
    </location>
</feature>
<evidence type="ECO:0000259" key="2">
    <source>
        <dbReference type="Pfam" id="PF14451"/>
    </source>
</evidence>
<evidence type="ECO:0000313" key="3">
    <source>
        <dbReference type="EMBL" id="APF20057.1"/>
    </source>
</evidence>
<dbReference type="InterPro" id="IPR012675">
    <property type="entry name" value="Beta-grasp_dom_sf"/>
</dbReference>
<dbReference type="OrthoDB" id="9797655at2"/>
<dbReference type="SUPFAM" id="SSF54285">
    <property type="entry name" value="MoaD/ThiS"/>
    <property type="match status" value="1"/>
</dbReference>
<dbReference type="Pfam" id="PF14451">
    <property type="entry name" value="Ub-Mut7C"/>
    <property type="match status" value="1"/>
</dbReference>
<dbReference type="Pfam" id="PF01927">
    <property type="entry name" value="Mut7-C"/>
    <property type="match status" value="1"/>
</dbReference>
<dbReference type="Proteomes" id="UP000183868">
    <property type="component" value="Chromosome"/>
</dbReference>
<dbReference type="PANTHER" id="PTHR39081">
    <property type="entry name" value="MUT7-C DOMAIN-CONTAINING PROTEIN"/>
    <property type="match status" value="1"/>
</dbReference>
<evidence type="ECO:0000313" key="4">
    <source>
        <dbReference type="EMBL" id="EHO40135.1"/>
    </source>
</evidence>
<organism evidence="4 5">
    <name type="scientific">Caldithrix abyssi DSM 13497</name>
    <dbReference type="NCBI Taxonomy" id="880073"/>
    <lineage>
        <taxon>Bacteria</taxon>
        <taxon>Pseudomonadati</taxon>
        <taxon>Calditrichota</taxon>
        <taxon>Calditrichia</taxon>
        <taxon>Calditrichales</taxon>
        <taxon>Calditrichaceae</taxon>
        <taxon>Caldithrix</taxon>
    </lineage>
</organism>
<dbReference type="RefSeq" id="WP_006927062.1">
    <property type="nucleotide sequence ID" value="NZ_CM001402.1"/>
</dbReference>
<dbReference type="PANTHER" id="PTHR39081:SF1">
    <property type="entry name" value="MUT7-C RNASE DOMAIN-CONTAINING PROTEIN"/>
    <property type="match status" value="1"/>
</dbReference>
<dbReference type="KEGG" id="caby:Cabys_3309"/>
<reference evidence="3 6" key="2">
    <citation type="submission" date="2016-11" db="EMBL/GenBank/DDBJ databases">
        <title>Genomic analysis of Caldithrix abyssi and proposal of a novel bacterial phylum Caldithrichaeota.</title>
        <authorList>
            <person name="Kublanov I."/>
            <person name="Sigalova O."/>
            <person name="Gavrilov S."/>
            <person name="Lebedinsky A."/>
            <person name="Ivanova N."/>
            <person name="Daum C."/>
            <person name="Reddy T."/>
            <person name="Klenk H.P."/>
            <person name="Goker M."/>
            <person name="Reva O."/>
            <person name="Miroshnichenko M."/>
            <person name="Kyprides N."/>
            <person name="Woyke T."/>
            <person name="Gelfand M."/>
        </authorList>
    </citation>
    <scope>NUCLEOTIDE SEQUENCE [LARGE SCALE GENOMIC DNA]</scope>
    <source>
        <strain evidence="3 6">LF13</strain>
    </source>
</reference>
<dbReference type="Proteomes" id="UP000004671">
    <property type="component" value="Chromosome"/>
</dbReference>
<accession>H1XRI2</accession>
<protein>
    <recommendedName>
        <fullName evidence="7">Twitching motility protein PilT</fullName>
    </recommendedName>
</protein>
<evidence type="ECO:0000313" key="5">
    <source>
        <dbReference type="Proteomes" id="UP000004671"/>
    </source>
</evidence>
<feature type="domain" description="Mut7-C RNAse" evidence="1">
    <location>
        <begin position="100"/>
        <end position="237"/>
    </location>
</feature>
<dbReference type="STRING" id="880073.Cabys_3309"/>
<dbReference type="PaxDb" id="880073-Calab_0490"/>
<dbReference type="InParanoid" id="H1XRI2"/>
<evidence type="ECO:0000259" key="1">
    <source>
        <dbReference type="Pfam" id="PF01927"/>
    </source>
</evidence>
<dbReference type="eggNOG" id="COG1656">
    <property type="taxonomic scope" value="Bacteria"/>
</dbReference>
<dbReference type="InterPro" id="IPR016155">
    <property type="entry name" value="Mopterin_synth/thiamin_S_b"/>
</dbReference>
<dbReference type="AlphaFoldDB" id="H1XRI2"/>
<proteinExistence type="predicted"/>
<keyword evidence="5" id="KW-1185">Reference proteome</keyword>
<dbReference type="InterPro" id="IPR002782">
    <property type="entry name" value="Mut7-C_RNAse_dom"/>
</dbReference>
<dbReference type="Gene3D" id="3.10.20.30">
    <property type="match status" value="1"/>
</dbReference>
<dbReference type="HOGENOM" id="CLU_074576_0_0_0"/>
<dbReference type="EMBL" id="CM001402">
    <property type="protein sequence ID" value="EHO40135.1"/>
    <property type="molecule type" value="Genomic_DNA"/>
</dbReference>
<dbReference type="InterPro" id="IPR027798">
    <property type="entry name" value="Ub_Mut7C"/>
</dbReference>
<reference evidence="4 5" key="1">
    <citation type="submission" date="2011-09" db="EMBL/GenBank/DDBJ databases">
        <title>The permanent draft genome of Caldithrix abyssi DSM 13497.</title>
        <authorList>
            <consortium name="US DOE Joint Genome Institute (JGI-PGF)"/>
            <person name="Lucas S."/>
            <person name="Han J."/>
            <person name="Lapidus A."/>
            <person name="Bruce D."/>
            <person name="Goodwin L."/>
            <person name="Pitluck S."/>
            <person name="Peters L."/>
            <person name="Kyrpides N."/>
            <person name="Mavromatis K."/>
            <person name="Ivanova N."/>
            <person name="Mikhailova N."/>
            <person name="Chertkov O."/>
            <person name="Detter J.C."/>
            <person name="Tapia R."/>
            <person name="Han C."/>
            <person name="Land M."/>
            <person name="Hauser L."/>
            <person name="Markowitz V."/>
            <person name="Cheng J.-F."/>
            <person name="Hugenholtz P."/>
            <person name="Woyke T."/>
            <person name="Wu D."/>
            <person name="Spring S."/>
            <person name="Brambilla E."/>
            <person name="Klenk H.-P."/>
            <person name="Eisen J.A."/>
        </authorList>
    </citation>
    <scope>NUCLEOTIDE SEQUENCE [LARGE SCALE GENOMIC DNA]</scope>
    <source>
        <strain evidence="4 5">DSM 13497</strain>
    </source>
</reference>
<sequence>MAKQKQAVFRFYAELNDFLPGPLRQRDQVYHFWGNPAVKDAIEALGVPHPEVDLILVNQRSVDFAYRLQDGDRVAVYPVFELLDIQTVTRLRPEPLRRVKFILDCNLGKLARKLRMLGFDCLYQNNYQDEEIVQIALKERRIILTRDVGLLKNRAVTHGYWVRSTRPPAQVKEVLQKFDLFRRIQPFSRCLECNGVIEPVDKGDVEDALPQRVRQTFNTFYRCKRCKKIYWQGSHHEPPV</sequence>
<name>H1XRI2_CALAY</name>
<dbReference type="EMBL" id="CP018099">
    <property type="protein sequence ID" value="APF20057.1"/>
    <property type="molecule type" value="Genomic_DNA"/>
</dbReference>
<evidence type="ECO:0008006" key="7">
    <source>
        <dbReference type="Google" id="ProtNLM"/>
    </source>
</evidence>
<gene>
    <name evidence="3" type="ORF">Cabys_3309</name>
    <name evidence="4" type="ORF">Calab_0490</name>
</gene>